<accession>A0A075N016</accession>
<dbReference type="GeneID" id="41598487"/>
<dbReference type="Proteomes" id="UP000028194">
    <property type="component" value="Chromosome"/>
</dbReference>
<dbReference type="EMBL" id="CP007174">
    <property type="protein sequence ID" value="AIF84839.1"/>
    <property type="molecule type" value="Genomic_DNA"/>
</dbReference>
<name>A0A075N016_9ARCH</name>
<dbReference type="HOGENOM" id="CLU_065705_0_0_2"/>
<dbReference type="eggNOG" id="arCOG02465">
    <property type="taxonomic scope" value="Archaea"/>
</dbReference>
<sequence length="262" mass="27257">MDLRTILEKFAKGAITAEEAQKEISIHAIEHVDNIARLDVGREMRRGLPEIVFAERKEYADTLQIAVAAVKRNGQVVVSRVKKKDLAKLASALKKKGLFVEVGRNSTTILVAAANKSQKQKQALGRVGIMAAGTSDIGVAEEARLVAEAMGCDVITSYDVGIAGMHRVFPALKEMLAKKVGAIVVVAGMEGALASVVASMVDVPVVGVPTSVGYGFGADGIAALASMLQSCTLGLAVVNIDNGVGAGAFAASVAKSATRQTR</sequence>
<dbReference type="PANTHER" id="PTHR43064">
    <property type="entry name" value="PHOSPHORIBOSYLAMINOIMIDAZOLE CARBOXYLASE-RELATED"/>
    <property type="match status" value="1"/>
</dbReference>
<proteinExistence type="predicted"/>
<reference evidence="2 3" key="1">
    <citation type="journal article" date="2014" name="PLoS ONE">
        <title>Genome Sequence of Candidatus Nitrososphaera evergladensis from Group I.1b Enriched from Everglades Soil Reveals Novel Genomic Features of the Ammonia-Oxidizing Archaea.</title>
        <authorList>
            <person name="Zhalnina K.V."/>
            <person name="Dias R."/>
            <person name="Leonard M.T."/>
            <person name="Dorr de Quadros P."/>
            <person name="Camargo F.A."/>
            <person name="Drew J.C."/>
            <person name="Farmerie W.G."/>
            <person name="Daroub S.H."/>
            <person name="Triplett E.W."/>
        </authorList>
    </citation>
    <scope>NUCLEOTIDE SEQUENCE [LARGE SCALE GENOMIC DNA]</scope>
    <source>
        <strain evidence="2 3">SR1</strain>
    </source>
</reference>
<dbReference type="STRING" id="1459636.NTE_02799"/>
<organism evidence="2 3">
    <name type="scientific">Candidatus Nitrososphaera evergladensis SR1</name>
    <dbReference type="NCBI Taxonomy" id="1459636"/>
    <lineage>
        <taxon>Archaea</taxon>
        <taxon>Nitrososphaerota</taxon>
        <taxon>Nitrososphaeria</taxon>
        <taxon>Nitrososphaerales</taxon>
        <taxon>Nitrososphaeraceae</taxon>
        <taxon>Nitrososphaera</taxon>
    </lineage>
</organism>
<gene>
    <name evidence="2" type="ORF">NTE_02799</name>
</gene>
<dbReference type="RefSeq" id="WP_148701346.1">
    <property type="nucleotide sequence ID" value="NZ_CP007174.1"/>
</dbReference>
<dbReference type="KEGG" id="nev:NTE_02799"/>
<dbReference type="AlphaFoldDB" id="A0A075N016"/>
<evidence type="ECO:0000313" key="2">
    <source>
        <dbReference type="EMBL" id="AIF84839.1"/>
    </source>
</evidence>
<dbReference type="Pfam" id="PF00731">
    <property type="entry name" value="AIRC"/>
    <property type="match status" value="1"/>
</dbReference>
<dbReference type="GO" id="GO:0016787">
    <property type="term" value="F:hydrolase activity"/>
    <property type="evidence" value="ECO:0007669"/>
    <property type="project" value="InterPro"/>
</dbReference>
<dbReference type="OrthoDB" id="372165at2157"/>
<dbReference type="SMART" id="SM01001">
    <property type="entry name" value="AIRC"/>
    <property type="match status" value="1"/>
</dbReference>
<evidence type="ECO:0000313" key="3">
    <source>
        <dbReference type="Proteomes" id="UP000028194"/>
    </source>
</evidence>
<feature type="domain" description="PurE" evidence="1">
    <location>
        <begin position="125"/>
        <end position="259"/>
    </location>
</feature>
<dbReference type="GO" id="GO:0006189">
    <property type="term" value="P:'de novo' IMP biosynthetic process"/>
    <property type="evidence" value="ECO:0007669"/>
    <property type="project" value="InterPro"/>
</dbReference>
<keyword evidence="3" id="KW-1185">Reference proteome</keyword>
<dbReference type="InterPro" id="IPR000031">
    <property type="entry name" value="PurE_dom"/>
</dbReference>
<dbReference type="PANTHER" id="PTHR43064:SF1">
    <property type="entry name" value="SLL1489 PROTEIN"/>
    <property type="match status" value="1"/>
</dbReference>
<protein>
    <submittedName>
        <fullName evidence="2">NCAIR mutase-like protein</fullName>
    </submittedName>
</protein>
<dbReference type="InterPro" id="IPR039476">
    <property type="entry name" value="P2CMN_synthase_LarB"/>
</dbReference>
<dbReference type="Gene3D" id="3.40.50.1970">
    <property type="match status" value="1"/>
</dbReference>
<evidence type="ECO:0000259" key="1">
    <source>
        <dbReference type="SMART" id="SM01001"/>
    </source>
</evidence>
<dbReference type="SUPFAM" id="SSF52255">
    <property type="entry name" value="N5-CAIR mutase (phosphoribosylaminoimidazole carboxylase, PurE)"/>
    <property type="match status" value="1"/>
</dbReference>
<dbReference type="NCBIfam" id="NF033503">
    <property type="entry name" value="LarB"/>
    <property type="match status" value="1"/>
</dbReference>